<dbReference type="OrthoDB" id="7432683at2"/>
<gene>
    <name evidence="1" type="ORF">GRI89_07620</name>
</gene>
<proteinExistence type="predicted"/>
<dbReference type="GO" id="GO:0030246">
    <property type="term" value="F:carbohydrate binding"/>
    <property type="evidence" value="ECO:0007669"/>
    <property type="project" value="InterPro"/>
</dbReference>
<name>A0A6I4SWJ4_9SPHN</name>
<evidence type="ECO:0000313" key="1">
    <source>
        <dbReference type="EMBL" id="MXO59407.1"/>
    </source>
</evidence>
<dbReference type="SUPFAM" id="SSF49452">
    <property type="entry name" value="Starch-binding domain-like"/>
    <property type="match status" value="1"/>
</dbReference>
<evidence type="ECO:0008006" key="3">
    <source>
        <dbReference type="Google" id="ProtNLM"/>
    </source>
</evidence>
<dbReference type="RefSeq" id="WP_159793747.1">
    <property type="nucleotide sequence ID" value="NZ_WTYM01000033.1"/>
</dbReference>
<dbReference type="Gene3D" id="2.60.40.1120">
    <property type="entry name" value="Carboxypeptidase-like, regulatory domain"/>
    <property type="match status" value="1"/>
</dbReference>
<reference evidence="1 2" key="1">
    <citation type="submission" date="2019-12" db="EMBL/GenBank/DDBJ databases">
        <title>Genomic-based taxomic classification of the family Erythrobacteraceae.</title>
        <authorList>
            <person name="Xu L."/>
        </authorList>
    </citation>
    <scope>NUCLEOTIDE SEQUENCE [LARGE SCALE GENOMIC DNA]</scope>
    <source>
        <strain evidence="1 2">MCCC 1K01500</strain>
    </source>
</reference>
<protein>
    <recommendedName>
        <fullName evidence="3">Carboxypeptidase regulatory-like domain-containing protein</fullName>
    </recommendedName>
</protein>
<organism evidence="1 2">
    <name type="scientific">Croceibacterium salegens</name>
    <dbReference type="NCBI Taxonomy" id="1737568"/>
    <lineage>
        <taxon>Bacteria</taxon>
        <taxon>Pseudomonadati</taxon>
        <taxon>Pseudomonadota</taxon>
        <taxon>Alphaproteobacteria</taxon>
        <taxon>Sphingomonadales</taxon>
        <taxon>Erythrobacteraceae</taxon>
        <taxon>Croceibacterium</taxon>
    </lineage>
</organism>
<dbReference type="EMBL" id="WTYM01000033">
    <property type="protein sequence ID" value="MXO59407.1"/>
    <property type="molecule type" value="Genomic_DNA"/>
</dbReference>
<dbReference type="Proteomes" id="UP000433652">
    <property type="component" value="Unassembled WGS sequence"/>
</dbReference>
<evidence type="ECO:0000313" key="2">
    <source>
        <dbReference type="Proteomes" id="UP000433652"/>
    </source>
</evidence>
<keyword evidence="2" id="KW-1185">Reference proteome</keyword>
<sequence>MNELRIALPRPCDENWEEMKPVGCNRICERCSTTIHDLANYSPDEVDALLGSREPVCVRVQQGPDRVAATRNGGGGRFQRVVIAAAASISMLAMGSTATAKEDELEGVIAGQVWAAGENVVVTAIAADGTRYEVQTDRKGRYRIKHLPFGTYDLEFSQGERTWTEMAVVVKDERITYRNSQDPDIIIVGVMTRYLDDYS</sequence>
<accession>A0A6I4SWJ4</accession>
<dbReference type="Pfam" id="PF13620">
    <property type="entry name" value="CarboxypepD_reg"/>
    <property type="match status" value="1"/>
</dbReference>
<dbReference type="InterPro" id="IPR013784">
    <property type="entry name" value="Carb-bd-like_fold"/>
</dbReference>
<comment type="caution">
    <text evidence="1">The sequence shown here is derived from an EMBL/GenBank/DDBJ whole genome shotgun (WGS) entry which is preliminary data.</text>
</comment>
<dbReference type="AlphaFoldDB" id="A0A6I4SWJ4"/>